<keyword evidence="2" id="KW-1185">Reference proteome</keyword>
<proteinExistence type="predicted"/>
<comment type="caution">
    <text evidence="1">The sequence shown here is derived from an EMBL/GenBank/DDBJ whole genome shotgun (WGS) entry which is preliminary data.</text>
</comment>
<accession>A0A0K9GSN8</accession>
<protein>
    <submittedName>
        <fullName evidence="1">Uncharacterized protein</fullName>
    </submittedName>
</protein>
<reference evidence="2" key="1">
    <citation type="submission" date="2015-07" db="EMBL/GenBank/DDBJ databases">
        <title>Genome sequencing project for genomic taxonomy and phylogenomics of Bacillus-like bacteria.</title>
        <authorList>
            <person name="Liu B."/>
            <person name="Wang J."/>
            <person name="Zhu Y."/>
            <person name="Liu G."/>
            <person name="Chen Q."/>
            <person name="Chen Z."/>
            <person name="Lan J."/>
            <person name="Che J."/>
            <person name="Ge C."/>
            <person name="Shi H."/>
            <person name="Pan Z."/>
            <person name="Liu X."/>
        </authorList>
    </citation>
    <scope>NUCLEOTIDE SEQUENCE [LARGE SCALE GENOMIC DNA]</scope>
    <source>
        <strain evidence="2">FJAT-27997</strain>
    </source>
</reference>
<evidence type="ECO:0000313" key="2">
    <source>
        <dbReference type="Proteomes" id="UP000037146"/>
    </source>
</evidence>
<sequence length="132" mass="15136">MLKNNLSWSESILHSFTYDSLSNIYQYILDRKKVYKAKASFSSRFSISLHLPKELRASKGLSNGDKCNSKFNIHKKKVYLDFTVNGTYDIYPTGKIVLPYALVEKGLMKAKDDSMLFCENGRITVKSFSVMQ</sequence>
<organism evidence="1 2">
    <name type="scientific">Peribacillus loiseleuriae</name>
    <dbReference type="NCBI Taxonomy" id="1679170"/>
    <lineage>
        <taxon>Bacteria</taxon>
        <taxon>Bacillati</taxon>
        <taxon>Bacillota</taxon>
        <taxon>Bacilli</taxon>
        <taxon>Bacillales</taxon>
        <taxon>Bacillaceae</taxon>
        <taxon>Peribacillus</taxon>
    </lineage>
</organism>
<dbReference type="OrthoDB" id="9972287at2"/>
<dbReference type="Proteomes" id="UP000037146">
    <property type="component" value="Unassembled WGS sequence"/>
</dbReference>
<dbReference type="STRING" id="1679170.AC625_08945"/>
<gene>
    <name evidence="1" type="ORF">AC625_08945</name>
</gene>
<name>A0A0K9GSN8_9BACI</name>
<dbReference type="RefSeq" id="WP_049680991.1">
    <property type="nucleotide sequence ID" value="NZ_LFZW01000001.1"/>
</dbReference>
<dbReference type="AlphaFoldDB" id="A0A0K9GSN8"/>
<evidence type="ECO:0000313" key="1">
    <source>
        <dbReference type="EMBL" id="KMY49650.1"/>
    </source>
</evidence>
<dbReference type="EMBL" id="LFZW01000001">
    <property type="protein sequence ID" value="KMY49650.1"/>
    <property type="molecule type" value="Genomic_DNA"/>
</dbReference>
<dbReference type="PATRIC" id="fig|1679170.3.peg.1954"/>